<keyword evidence="1" id="KW-0472">Membrane</keyword>
<organism evidence="2 3">
    <name type="scientific">Cryptosporidium andersoni</name>
    <dbReference type="NCBI Taxonomy" id="117008"/>
    <lineage>
        <taxon>Eukaryota</taxon>
        <taxon>Sar</taxon>
        <taxon>Alveolata</taxon>
        <taxon>Apicomplexa</taxon>
        <taxon>Conoidasida</taxon>
        <taxon>Coccidia</taxon>
        <taxon>Eucoccidiorida</taxon>
        <taxon>Eimeriorina</taxon>
        <taxon>Cryptosporidiidae</taxon>
        <taxon>Cryptosporidium</taxon>
    </lineage>
</organism>
<evidence type="ECO:0000313" key="2">
    <source>
        <dbReference type="EMBL" id="OII76180.1"/>
    </source>
</evidence>
<dbReference type="PANTHER" id="PTHR38483">
    <property type="entry name" value="CHROMOSOME 1, WHOLE GENOME SHOTGUN SEQUENCE"/>
    <property type="match status" value="1"/>
</dbReference>
<dbReference type="PANTHER" id="PTHR38483:SF1">
    <property type="entry name" value="ION TRANSPORT DOMAIN-CONTAINING PROTEIN"/>
    <property type="match status" value="1"/>
</dbReference>
<dbReference type="GeneID" id="92364763"/>
<keyword evidence="1" id="KW-1133">Transmembrane helix</keyword>
<evidence type="ECO:0000313" key="3">
    <source>
        <dbReference type="Proteomes" id="UP000186804"/>
    </source>
</evidence>
<reference evidence="2 3" key="1">
    <citation type="submission" date="2016-10" db="EMBL/GenBank/DDBJ databases">
        <title>Reductive evolution of mitochondrial metabolism and differential evolution of invasion-related proteins in Cryptosporidium.</title>
        <authorList>
            <person name="Liu S."/>
            <person name="Roellig D.M."/>
            <person name="Guo Y."/>
            <person name="Li N."/>
            <person name="Frace M.A."/>
            <person name="Tang K."/>
            <person name="Zhang L."/>
            <person name="Feng Y."/>
            <person name="Xiao L."/>
        </authorList>
    </citation>
    <scope>NUCLEOTIDE SEQUENCE [LARGE SCALE GENOMIC DNA]</scope>
    <source>
        <strain evidence="2">30847</strain>
    </source>
</reference>
<dbReference type="VEuPathDB" id="CryptoDB:cand_005780"/>
<keyword evidence="3" id="KW-1185">Reference proteome</keyword>
<feature type="transmembrane region" description="Helical" evidence="1">
    <location>
        <begin position="116"/>
        <end position="133"/>
    </location>
</feature>
<proteinExistence type="predicted"/>
<feature type="transmembrane region" description="Helical" evidence="1">
    <location>
        <begin position="81"/>
        <end position="104"/>
    </location>
</feature>
<sequence>MNSQFQKDSNYFGIKHLLSRYNPSQLNLKYYNSTLSYEEITVIVVKRLYYSEISKFVYLTIFLLNIFVFFRGFIGNKCGDFISTVIEVFITSFLLFEVIIKIFLMGNRYFIFKHNFFDFCIMLTCVTLLLFNGDISRVFMYNYIKKLNKKQITTDVIEQILTSARFFIQVIRTYTIAKYHGRTESTSGIIDFENLKNNEDIGHIEIFQSKV</sequence>
<dbReference type="EMBL" id="LRBS01000067">
    <property type="protein sequence ID" value="OII76180.1"/>
    <property type="molecule type" value="Genomic_DNA"/>
</dbReference>
<evidence type="ECO:0008006" key="4">
    <source>
        <dbReference type="Google" id="ProtNLM"/>
    </source>
</evidence>
<gene>
    <name evidence="2" type="ORF">cand_005780</name>
</gene>
<feature type="transmembrane region" description="Helical" evidence="1">
    <location>
        <begin position="56"/>
        <end position="75"/>
    </location>
</feature>
<name>A0A1J4MT28_9CRYT</name>
<protein>
    <recommendedName>
        <fullName evidence="4">Ion transport domain-containing protein</fullName>
    </recommendedName>
</protein>
<comment type="caution">
    <text evidence="2">The sequence shown here is derived from an EMBL/GenBank/DDBJ whole genome shotgun (WGS) entry which is preliminary data.</text>
</comment>
<accession>A0A1J4MT28</accession>
<dbReference type="Proteomes" id="UP000186804">
    <property type="component" value="Unassembled WGS sequence"/>
</dbReference>
<dbReference type="AlphaFoldDB" id="A0A1J4MT28"/>
<dbReference type="OrthoDB" id="343823at2759"/>
<dbReference type="RefSeq" id="XP_067068026.1">
    <property type="nucleotide sequence ID" value="XM_067210819.1"/>
</dbReference>
<keyword evidence="1" id="KW-0812">Transmembrane</keyword>
<evidence type="ECO:0000256" key="1">
    <source>
        <dbReference type="SAM" id="Phobius"/>
    </source>
</evidence>